<dbReference type="Proteomes" id="UP001216390">
    <property type="component" value="Chromosome"/>
</dbReference>
<dbReference type="GO" id="GO:0003677">
    <property type="term" value="F:DNA binding"/>
    <property type="evidence" value="ECO:0007669"/>
    <property type="project" value="InterPro"/>
</dbReference>
<dbReference type="RefSeq" id="WP_272737987.1">
    <property type="nucleotide sequence ID" value="NZ_CP116942.1"/>
</dbReference>
<dbReference type="GO" id="GO:0006352">
    <property type="term" value="P:DNA-templated transcription initiation"/>
    <property type="evidence" value="ECO:0007669"/>
    <property type="project" value="InterPro"/>
</dbReference>
<keyword evidence="2" id="KW-0805">Transcription regulation</keyword>
<name>A0AAF0BX11_9ACTN</name>
<dbReference type="PANTHER" id="PTHR43133:SF57">
    <property type="entry name" value="RNA POLYMERASE SIGMA-70 FACTOR"/>
    <property type="match status" value="1"/>
</dbReference>
<keyword evidence="4" id="KW-0804">Transcription</keyword>
<dbReference type="NCBIfam" id="TIGR02937">
    <property type="entry name" value="sigma70-ECF"/>
    <property type="match status" value="1"/>
</dbReference>
<dbReference type="InterPro" id="IPR007627">
    <property type="entry name" value="RNA_pol_sigma70_r2"/>
</dbReference>
<dbReference type="KEGG" id="ima:PO878_06980"/>
<evidence type="ECO:0000259" key="6">
    <source>
        <dbReference type="Pfam" id="PF08281"/>
    </source>
</evidence>
<dbReference type="PANTHER" id="PTHR43133">
    <property type="entry name" value="RNA POLYMERASE ECF-TYPE SIGMA FACTO"/>
    <property type="match status" value="1"/>
</dbReference>
<evidence type="ECO:0000313" key="8">
    <source>
        <dbReference type="Proteomes" id="UP001216390"/>
    </source>
</evidence>
<keyword evidence="8" id="KW-1185">Reference proteome</keyword>
<sequence length="175" mass="19180">MAADDQGDALLALYDRALPEVYGYLLPRCGARAVAEDLTSEVFLAAVDAVRRDAVPDLTVAWLIGVARHKLVDHWRRAAREERRLHRVASEPDPAEDDPWDAHLDAVAARAVLADLGAHHRAALTLRYLDGLSVPEVARSLDRTVHATEALLVRARRAFRAALPDRPGEGGHDHG</sequence>
<feature type="domain" description="RNA polymerase sigma-70 region 2" evidence="5">
    <location>
        <begin position="13"/>
        <end position="80"/>
    </location>
</feature>
<evidence type="ECO:0000256" key="1">
    <source>
        <dbReference type="ARBA" id="ARBA00010641"/>
    </source>
</evidence>
<evidence type="ECO:0000256" key="2">
    <source>
        <dbReference type="ARBA" id="ARBA00023015"/>
    </source>
</evidence>
<organism evidence="7 8">
    <name type="scientific">Iamia majanohamensis</name>
    <dbReference type="NCBI Taxonomy" id="467976"/>
    <lineage>
        <taxon>Bacteria</taxon>
        <taxon>Bacillati</taxon>
        <taxon>Actinomycetota</taxon>
        <taxon>Acidimicrobiia</taxon>
        <taxon>Acidimicrobiales</taxon>
        <taxon>Iamiaceae</taxon>
        <taxon>Iamia</taxon>
    </lineage>
</organism>
<dbReference type="SUPFAM" id="SSF88659">
    <property type="entry name" value="Sigma3 and sigma4 domains of RNA polymerase sigma factors"/>
    <property type="match status" value="1"/>
</dbReference>
<dbReference type="InterPro" id="IPR039425">
    <property type="entry name" value="RNA_pol_sigma-70-like"/>
</dbReference>
<feature type="domain" description="RNA polymerase sigma factor 70 region 4 type 2" evidence="6">
    <location>
        <begin position="112"/>
        <end position="158"/>
    </location>
</feature>
<dbReference type="GO" id="GO:0016987">
    <property type="term" value="F:sigma factor activity"/>
    <property type="evidence" value="ECO:0007669"/>
    <property type="project" value="UniProtKB-KW"/>
</dbReference>
<proteinExistence type="inferred from homology"/>
<protein>
    <submittedName>
        <fullName evidence="7">Sigma-70 family RNA polymerase sigma factor</fullName>
    </submittedName>
</protein>
<evidence type="ECO:0000256" key="4">
    <source>
        <dbReference type="ARBA" id="ARBA00023163"/>
    </source>
</evidence>
<evidence type="ECO:0000256" key="3">
    <source>
        <dbReference type="ARBA" id="ARBA00023082"/>
    </source>
</evidence>
<dbReference type="Pfam" id="PF08281">
    <property type="entry name" value="Sigma70_r4_2"/>
    <property type="match status" value="1"/>
</dbReference>
<gene>
    <name evidence="7" type="ORF">PO878_06980</name>
</gene>
<dbReference type="InterPro" id="IPR036388">
    <property type="entry name" value="WH-like_DNA-bd_sf"/>
</dbReference>
<dbReference type="InterPro" id="IPR013325">
    <property type="entry name" value="RNA_pol_sigma_r2"/>
</dbReference>
<evidence type="ECO:0000313" key="7">
    <source>
        <dbReference type="EMBL" id="WCO68470.1"/>
    </source>
</evidence>
<dbReference type="InterPro" id="IPR014284">
    <property type="entry name" value="RNA_pol_sigma-70_dom"/>
</dbReference>
<accession>A0AAF0BX11</accession>
<dbReference type="Pfam" id="PF04542">
    <property type="entry name" value="Sigma70_r2"/>
    <property type="match status" value="1"/>
</dbReference>
<dbReference type="InterPro" id="IPR013324">
    <property type="entry name" value="RNA_pol_sigma_r3/r4-like"/>
</dbReference>
<dbReference type="InterPro" id="IPR013249">
    <property type="entry name" value="RNA_pol_sigma70_r4_t2"/>
</dbReference>
<dbReference type="EMBL" id="CP116942">
    <property type="protein sequence ID" value="WCO68470.1"/>
    <property type="molecule type" value="Genomic_DNA"/>
</dbReference>
<dbReference type="SUPFAM" id="SSF88946">
    <property type="entry name" value="Sigma2 domain of RNA polymerase sigma factors"/>
    <property type="match status" value="1"/>
</dbReference>
<keyword evidence="3" id="KW-0731">Sigma factor</keyword>
<evidence type="ECO:0000259" key="5">
    <source>
        <dbReference type="Pfam" id="PF04542"/>
    </source>
</evidence>
<dbReference type="Gene3D" id="1.10.10.10">
    <property type="entry name" value="Winged helix-like DNA-binding domain superfamily/Winged helix DNA-binding domain"/>
    <property type="match status" value="1"/>
</dbReference>
<dbReference type="AlphaFoldDB" id="A0AAF0BX11"/>
<dbReference type="Gene3D" id="1.10.1740.10">
    <property type="match status" value="1"/>
</dbReference>
<comment type="similarity">
    <text evidence="1">Belongs to the sigma-70 factor family. ECF subfamily.</text>
</comment>
<reference evidence="7" key="1">
    <citation type="submission" date="2023-01" db="EMBL/GenBank/DDBJ databases">
        <title>The diversity of Class Acidimicrobiia in South China Sea sediment environments and the proposal of Iamia marina sp. nov., a novel species of the genus Iamia.</title>
        <authorList>
            <person name="He Y."/>
            <person name="Tian X."/>
        </authorList>
    </citation>
    <scope>NUCLEOTIDE SEQUENCE</scope>
    <source>
        <strain evidence="7">DSM 19957</strain>
    </source>
</reference>